<evidence type="ECO:0000313" key="3">
    <source>
        <dbReference type="Proteomes" id="UP000198981"/>
    </source>
</evidence>
<dbReference type="Proteomes" id="UP000198981">
    <property type="component" value="Unassembled WGS sequence"/>
</dbReference>
<dbReference type="Gene3D" id="1.25.40.10">
    <property type="entry name" value="Tetratricopeptide repeat domain"/>
    <property type="match status" value="2"/>
</dbReference>
<feature type="domain" description="GGDEF" evidence="1">
    <location>
        <begin position="393"/>
        <end position="528"/>
    </location>
</feature>
<dbReference type="GO" id="GO:1902201">
    <property type="term" value="P:negative regulation of bacterial-type flagellum-dependent cell motility"/>
    <property type="evidence" value="ECO:0007669"/>
    <property type="project" value="TreeGrafter"/>
</dbReference>
<dbReference type="PANTHER" id="PTHR45138:SF9">
    <property type="entry name" value="DIGUANYLATE CYCLASE DGCM-RELATED"/>
    <property type="match status" value="1"/>
</dbReference>
<sequence length="540" mass="58162">MDVGPLTSVEQPALPAVVAALDELEADARFESELPRIAPAAVAVARDARLLGREDLACRADLVSADIRRRAGHLADAGRTAREMLQWAEQNDARMVLARAHHLMAAVFNELGDLAQALEHAVHSVDLLDESTPAPVQIDHRKRMADCLGLSRDQGAQELYLEVLALAEQAHDVHRAATILNNSAYCASLAGQHDEALTAIGRLRELSDAHDLPLDLATLDTVGRVLLGLGRWDDAEQALRPGLEPEVLDASVTGDGGADFLLTLAEVQRVRGQHAEAGAALDECIRRCERHGLTSIRTRARRERAALLAAAGDHRGAYEEHVRYAAEALAQQSEQREARARTLQAMYETTEARRQSRRYRELALRDALTGLYNRRHVDERLPALLLRREVDGDPVTVALLDLDHFKQVNDTCSHEVGDAVLQQVARILQAAADAAPTGSFAARMGGEEFLLVLAGLDRDAAADCLEGVRRSVAEHPWVALTQGLPVTVSIGVAADGGAPGAAEVLARADVNLYQAKRTGRDRVVGPGVVGPAQVGTGPAR</sequence>
<dbReference type="FunFam" id="3.30.70.270:FF:000001">
    <property type="entry name" value="Diguanylate cyclase domain protein"/>
    <property type="match status" value="1"/>
</dbReference>
<proteinExistence type="predicted"/>
<dbReference type="GO" id="GO:0052621">
    <property type="term" value="F:diguanylate cyclase activity"/>
    <property type="evidence" value="ECO:0007669"/>
    <property type="project" value="TreeGrafter"/>
</dbReference>
<dbReference type="InterPro" id="IPR019734">
    <property type="entry name" value="TPR_rpt"/>
</dbReference>
<dbReference type="GO" id="GO:0005886">
    <property type="term" value="C:plasma membrane"/>
    <property type="evidence" value="ECO:0007669"/>
    <property type="project" value="TreeGrafter"/>
</dbReference>
<protein>
    <submittedName>
        <fullName evidence="2">Diguanylate cyclase (GGDEF) domain-containing protein</fullName>
    </submittedName>
</protein>
<dbReference type="SMART" id="SM00028">
    <property type="entry name" value="TPR"/>
    <property type="match status" value="3"/>
</dbReference>
<evidence type="ECO:0000259" key="1">
    <source>
        <dbReference type="PROSITE" id="PS50887"/>
    </source>
</evidence>
<dbReference type="Pfam" id="PF00990">
    <property type="entry name" value="GGDEF"/>
    <property type="match status" value="1"/>
</dbReference>
<dbReference type="CDD" id="cd01949">
    <property type="entry name" value="GGDEF"/>
    <property type="match status" value="1"/>
</dbReference>
<dbReference type="InterPro" id="IPR011990">
    <property type="entry name" value="TPR-like_helical_dom_sf"/>
</dbReference>
<organism evidence="2 3">
    <name type="scientific">Klenkia marina</name>
    <dbReference type="NCBI Taxonomy" id="1960309"/>
    <lineage>
        <taxon>Bacteria</taxon>
        <taxon>Bacillati</taxon>
        <taxon>Actinomycetota</taxon>
        <taxon>Actinomycetes</taxon>
        <taxon>Geodermatophilales</taxon>
        <taxon>Geodermatophilaceae</taxon>
        <taxon>Klenkia</taxon>
    </lineage>
</organism>
<dbReference type="NCBIfam" id="TIGR00254">
    <property type="entry name" value="GGDEF"/>
    <property type="match status" value="1"/>
</dbReference>
<dbReference type="STRING" id="1960309.SAMN03159343_0930"/>
<dbReference type="GO" id="GO:0043709">
    <property type="term" value="P:cell adhesion involved in single-species biofilm formation"/>
    <property type="evidence" value="ECO:0007669"/>
    <property type="project" value="TreeGrafter"/>
</dbReference>
<dbReference type="AlphaFoldDB" id="A0A1G4XGJ7"/>
<name>A0A1G4XGJ7_9ACTN</name>
<accession>A0A1G4XGJ7</accession>
<dbReference type="InterPro" id="IPR000160">
    <property type="entry name" value="GGDEF_dom"/>
</dbReference>
<dbReference type="SMART" id="SM00267">
    <property type="entry name" value="GGDEF"/>
    <property type="match status" value="1"/>
</dbReference>
<dbReference type="InterPro" id="IPR029787">
    <property type="entry name" value="Nucleotide_cyclase"/>
</dbReference>
<gene>
    <name evidence="2" type="ORF">SAMN03159343_0930</name>
</gene>
<dbReference type="Gene3D" id="3.30.70.270">
    <property type="match status" value="1"/>
</dbReference>
<dbReference type="SUPFAM" id="SSF55073">
    <property type="entry name" value="Nucleotide cyclase"/>
    <property type="match status" value="1"/>
</dbReference>
<dbReference type="OrthoDB" id="23692at2"/>
<dbReference type="Pfam" id="PF13424">
    <property type="entry name" value="TPR_12"/>
    <property type="match status" value="1"/>
</dbReference>
<dbReference type="SUPFAM" id="SSF48452">
    <property type="entry name" value="TPR-like"/>
    <property type="match status" value="2"/>
</dbReference>
<evidence type="ECO:0000313" key="2">
    <source>
        <dbReference type="EMBL" id="SCX40296.1"/>
    </source>
</evidence>
<dbReference type="InterPro" id="IPR043128">
    <property type="entry name" value="Rev_trsase/Diguanyl_cyclase"/>
</dbReference>
<dbReference type="PROSITE" id="PS50887">
    <property type="entry name" value="GGDEF"/>
    <property type="match status" value="1"/>
</dbReference>
<reference evidence="3" key="1">
    <citation type="submission" date="2016-10" db="EMBL/GenBank/DDBJ databases">
        <authorList>
            <person name="Varghese N."/>
            <person name="Submissions S."/>
        </authorList>
    </citation>
    <scope>NUCLEOTIDE SEQUENCE [LARGE SCALE GENOMIC DNA]</scope>
    <source>
        <strain evidence="3">DSM 45722</strain>
    </source>
</reference>
<dbReference type="PANTHER" id="PTHR45138">
    <property type="entry name" value="REGULATORY COMPONENTS OF SENSORY TRANSDUCTION SYSTEM"/>
    <property type="match status" value="1"/>
</dbReference>
<keyword evidence="3" id="KW-1185">Reference proteome</keyword>
<dbReference type="EMBL" id="FMUH01000001">
    <property type="protein sequence ID" value="SCX40296.1"/>
    <property type="molecule type" value="Genomic_DNA"/>
</dbReference>
<dbReference type="InterPro" id="IPR050469">
    <property type="entry name" value="Diguanylate_Cyclase"/>
</dbReference>
<dbReference type="RefSeq" id="WP_092800014.1">
    <property type="nucleotide sequence ID" value="NZ_FMUH01000001.1"/>
</dbReference>